<evidence type="ECO:0000313" key="14">
    <source>
        <dbReference type="Proteomes" id="UP000000270"/>
    </source>
</evidence>
<dbReference type="PANTHER" id="PTHR30386:SF17">
    <property type="entry name" value="ALKALINE PROTEASE SECRETION PROTEIN APRE"/>
    <property type="match status" value="1"/>
</dbReference>
<protein>
    <recommendedName>
        <fullName evidence="9">Membrane fusion protein (MFP) family protein</fullName>
    </recommendedName>
</protein>
<dbReference type="GO" id="GO:0015031">
    <property type="term" value="P:protein transport"/>
    <property type="evidence" value="ECO:0007669"/>
    <property type="project" value="InterPro"/>
</dbReference>
<dbReference type="PRINTS" id="PR01490">
    <property type="entry name" value="RTXTOXIND"/>
</dbReference>
<reference evidence="13 14" key="6">
    <citation type="journal article" date="2011" name="Appl. Environ. Microbiol.">
        <title>Involvement of the azorhizobial chromosome partition gene (parA) in the onset of bacteroid differentiation during Sesbania rostrata stem nodule development.</title>
        <authorList>
            <person name="Liu CT."/>
            <person name="Lee KB."/>
            <person name="Wang YS."/>
            <person name="Peng MH."/>
            <person name="Lee KT."/>
            <person name="Suzuki S."/>
            <person name="Suzuki T."/>
            <person name="Oyaizu H."/>
        </authorList>
    </citation>
    <scope>NUCLEOTIDE SEQUENCE [LARGE SCALE GENOMIC DNA]</scope>
    <source>
        <strain evidence="14">ATCC 43989 / DSM 5975 / JCM 20966 / LMG 6465 / NBRC 14845 / NCIMB 13405 / ORS 571</strain>
    </source>
</reference>
<dbReference type="eggNOG" id="COG0845">
    <property type="taxonomic scope" value="Bacteria"/>
</dbReference>
<keyword evidence="3 9" id="KW-0813">Transport</keyword>
<evidence type="ECO:0000256" key="8">
    <source>
        <dbReference type="ARBA" id="ARBA00023136"/>
    </source>
</evidence>
<evidence type="ECO:0000256" key="7">
    <source>
        <dbReference type="ARBA" id="ARBA00022989"/>
    </source>
</evidence>
<dbReference type="InterPro" id="IPR058982">
    <property type="entry name" value="Beta-barrel_AprE"/>
</dbReference>
<dbReference type="InterPro" id="IPR010129">
    <property type="entry name" value="T1SS_HlyD"/>
</dbReference>
<reference evidence="13 14" key="1">
    <citation type="journal article" date="2007" name="Appl. Environ. Microbiol.">
        <title>Rhizobial factors required for stem nodule maturation and maintenance in Sesbania rostrata-Azorhizobium caulinodans ORS571 symbiosis.</title>
        <authorList>
            <person name="Suzuki S."/>
            <person name="Aono T."/>
            <person name="Lee KB."/>
            <person name="Suzuki T."/>
            <person name="Liu CT."/>
            <person name="Miwa H."/>
            <person name="Wakao S."/>
            <person name="Iki T."/>
            <person name="Oyaizu H."/>
        </authorList>
    </citation>
    <scope>NUCLEOTIDE SEQUENCE [LARGE SCALE GENOMIC DNA]</scope>
    <source>
        <strain evidence="14">ATCC 43989 / DSM 5975 / JCM 20966 / LMG 6465 / NBRC 14845 / NCIMB 13405 / ORS 571</strain>
    </source>
</reference>
<proteinExistence type="inferred from homology"/>
<keyword evidence="7" id="KW-1133">Transmembrane helix</keyword>
<keyword evidence="4 9" id="KW-1003">Cell membrane</keyword>
<feature type="coiled-coil region" evidence="10">
    <location>
        <begin position="291"/>
        <end position="325"/>
    </location>
</feature>
<evidence type="ECO:0000256" key="4">
    <source>
        <dbReference type="ARBA" id="ARBA00022475"/>
    </source>
</evidence>
<dbReference type="AlphaFoldDB" id="A8IHV6"/>
<comment type="subcellular location">
    <subcellularLocation>
        <location evidence="1 9">Cell inner membrane</location>
        <topology evidence="1 9">Single-pass membrane protein</topology>
    </subcellularLocation>
</comment>
<dbReference type="Pfam" id="PF25994">
    <property type="entry name" value="HH_AprE"/>
    <property type="match status" value="1"/>
</dbReference>
<evidence type="ECO:0000256" key="10">
    <source>
        <dbReference type="SAM" id="Coils"/>
    </source>
</evidence>
<reference evidence="13 14" key="4">
    <citation type="journal article" date="2009" name="Appl. Environ. Microbiol.">
        <title>Comparative genome-wide transcriptional profiling of Azorhizobium caulinodans ORS571 grown under free-living and symbiotic conditions.</title>
        <authorList>
            <person name="Tsukada S."/>
            <person name="Aono T."/>
            <person name="Akiba N."/>
            <person name="Lee KB."/>
            <person name="Liu CT."/>
            <person name="Toyazaki H."/>
            <person name="Oyaizu H."/>
        </authorList>
    </citation>
    <scope>NUCLEOTIDE SEQUENCE [LARGE SCALE GENOMIC DNA]</scope>
    <source>
        <strain evidence="14">ATCC 43989 / DSM 5975 / JCM 20966 / LMG 6465 / NBRC 14845 / NCIMB 13405 / ORS 571</strain>
    </source>
</reference>
<dbReference type="EMBL" id="AP009384">
    <property type="protein sequence ID" value="BAF89325.1"/>
    <property type="molecule type" value="Genomic_DNA"/>
</dbReference>
<evidence type="ECO:0000256" key="9">
    <source>
        <dbReference type="RuleBase" id="RU365093"/>
    </source>
</evidence>
<dbReference type="STRING" id="438753.AZC_3327"/>
<reference evidence="13 14" key="3">
    <citation type="journal article" date="2008" name="BMC Genomics">
        <title>The genome of the versatile nitrogen fixer Azorhizobium caulinodans ORS571.</title>
        <authorList>
            <person name="Lee KB."/>
            <person name="Backer P.D."/>
            <person name="Aono T."/>
            <person name="Liu CT."/>
            <person name="Suzuki S."/>
            <person name="Suzuki T."/>
            <person name="Kaneko T."/>
            <person name="Yamada M."/>
            <person name="Tabata S."/>
            <person name="Kupfer D.M."/>
            <person name="Najar F.Z."/>
            <person name="Wiley G.B."/>
            <person name="Roe B."/>
            <person name="Binnewies T.T."/>
            <person name="Ussery D.W."/>
            <person name="D'Haeze W."/>
            <person name="Herder J.D."/>
            <person name="Gevers D."/>
            <person name="Vereecke D."/>
            <person name="Holsters M."/>
            <person name="Oyaizu H."/>
        </authorList>
    </citation>
    <scope>NUCLEOTIDE SEQUENCE [LARGE SCALE GENOMIC DNA]</scope>
    <source>
        <strain evidence="14">ATCC 43989 / DSM 5975 / JCM 20966 / LMG 6465 / NBRC 14845 / NCIMB 13405 / ORS 571</strain>
    </source>
</reference>
<dbReference type="HOGENOM" id="CLU_023976_1_1_5"/>
<evidence type="ECO:0000313" key="13">
    <source>
        <dbReference type="EMBL" id="BAF89325.1"/>
    </source>
</evidence>
<keyword evidence="10" id="KW-0175">Coiled coil</keyword>
<comment type="similarity">
    <text evidence="2 9">Belongs to the membrane fusion protein (MFP) (TC 8.A.1) family.</text>
</comment>
<dbReference type="NCBIfam" id="TIGR01843">
    <property type="entry name" value="type_I_hlyD"/>
    <property type="match status" value="1"/>
</dbReference>
<keyword evidence="5 9" id="KW-0997">Cell inner membrane</keyword>
<dbReference type="InterPro" id="IPR050739">
    <property type="entry name" value="MFP"/>
</dbReference>
<dbReference type="PANTHER" id="PTHR30386">
    <property type="entry name" value="MEMBRANE FUSION SUBUNIT OF EMRAB-TOLC MULTIDRUG EFFLUX PUMP"/>
    <property type="match status" value="1"/>
</dbReference>
<reference evidence="14" key="2">
    <citation type="submission" date="2007-04" db="EMBL/GenBank/DDBJ databases">
        <title>Complete genome sequence of the nitrogen-fixing bacterium Azorhizobium caulinodans ORS571.</title>
        <authorList>
            <person name="Lee K.B."/>
            <person name="Backer P.D."/>
            <person name="Aono T."/>
            <person name="Liu C.T."/>
            <person name="Suzuki S."/>
            <person name="Suzuki T."/>
            <person name="Kaneko T."/>
            <person name="Yamada M."/>
            <person name="Tabata S."/>
            <person name="Kupfer D.M."/>
            <person name="Najar F.Z."/>
            <person name="Wiley G.B."/>
            <person name="Roe B."/>
            <person name="Binnewies T."/>
            <person name="Ussery D."/>
            <person name="Vereecke D."/>
            <person name="Gevers D."/>
            <person name="Holsters M."/>
            <person name="Oyaizu H."/>
        </authorList>
    </citation>
    <scope>NUCLEOTIDE SEQUENCE [LARGE SCALE GENOMIC DNA]</scope>
    <source>
        <strain evidence="14">ATCC 43989 / DSM 5975 / JCM 20966 / LMG 6465 / NBRC 14845 / NCIMB 13405 / ORS 571</strain>
    </source>
</reference>
<reference evidence="13 14" key="5">
    <citation type="journal article" date="2010" name="Appl. Environ. Microbiol.">
        <title>phrR-like gene praR of Azorhizobium caulinodans ORS571 is essential for symbiosis with Sesbania rostrata and is involved in expression of reb genes.</title>
        <authorList>
            <person name="Akiba N."/>
            <person name="Aono T."/>
            <person name="Toyazaki H."/>
            <person name="Sato S."/>
            <person name="Oyaizu H."/>
        </authorList>
    </citation>
    <scope>NUCLEOTIDE SEQUENCE [LARGE SCALE GENOMIC DNA]</scope>
    <source>
        <strain evidence="14">ATCC 43989 / DSM 5975 / JCM 20966 / LMG 6465 / NBRC 14845 / NCIMB 13405 / ORS 571</strain>
    </source>
</reference>
<name>A8IHV6_AZOC5</name>
<dbReference type="InterPro" id="IPR058781">
    <property type="entry name" value="HH_AprE-like"/>
</dbReference>
<dbReference type="Pfam" id="PF26002">
    <property type="entry name" value="Beta-barrel_AprE"/>
    <property type="match status" value="1"/>
</dbReference>
<dbReference type="Gene3D" id="2.40.30.170">
    <property type="match status" value="1"/>
</dbReference>
<evidence type="ECO:0000256" key="3">
    <source>
        <dbReference type="ARBA" id="ARBA00022448"/>
    </source>
</evidence>
<evidence type="ECO:0000256" key="6">
    <source>
        <dbReference type="ARBA" id="ARBA00022692"/>
    </source>
</evidence>
<dbReference type="Proteomes" id="UP000000270">
    <property type="component" value="Chromosome"/>
</dbReference>
<dbReference type="KEGG" id="azc:AZC_3327"/>
<evidence type="ECO:0000256" key="1">
    <source>
        <dbReference type="ARBA" id="ARBA00004377"/>
    </source>
</evidence>
<organism evidence="13 14">
    <name type="scientific">Azorhizobium caulinodans (strain ATCC 43989 / DSM 5975 / JCM 20966 / LMG 6465 / NBRC 14845 / NCIMB 13405 / ORS 571)</name>
    <dbReference type="NCBI Taxonomy" id="438753"/>
    <lineage>
        <taxon>Bacteria</taxon>
        <taxon>Pseudomonadati</taxon>
        <taxon>Pseudomonadota</taxon>
        <taxon>Alphaproteobacteria</taxon>
        <taxon>Hyphomicrobiales</taxon>
        <taxon>Xanthobacteraceae</taxon>
        <taxon>Azorhizobium</taxon>
    </lineage>
</organism>
<evidence type="ECO:0000259" key="12">
    <source>
        <dbReference type="Pfam" id="PF26002"/>
    </source>
</evidence>
<evidence type="ECO:0000256" key="5">
    <source>
        <dbReference type="ARBA" id="ARBA00022519"/>
    </source>
</evidence>
<keyword evidence="14" id="KW-1185">Reference proteome</keyword>
<evidence type="ECO:0000256" key="2">
    <source>
        <dbReference type="ARBA" id="ARBA00009477"/>
    </source>
</evidence>
<keyword evidence="8" id="KW-0472">Membrane</keyword>
<sequence>MQRTPARLADAPQRGVAARRAEVLPPDRHRKVETWYQVLEREAVEAPSGLRGPVIAGTLAVLIGFGGFTTWALLANLDSAAVATGTLVVDSKRKTVSHLEGGILKRLLVQEGDVVKLGQPVALMDDTRARSDLEQYRGRRVGFLAKLARLRAEQSGATQVDFPPPVLDPANPVAVDVLSAERRLFQRRHDAYVGKTQIQRKEIEQRIAEAQSLSALIESAERQRDYISERLTGLKELAGKGFVAKAQLLEQEARVSELKGRVGDYRAQIAKSEQAKASAEATLASIDLDWQSDVATQLQDAQLQLAEVENQITSAKDVLDRLTVRAPQDGVIANIQFRTPGSAIPAGQPIMDVVPEKEQLVVEAKLGTREIVNVHVGGKAQVRLTAYDHRVIPPVDGKIIYVAADQTIDPNSQNAYYVIRASIDAAELEKHPTVSLYPGMPAELMAVRKPRRAIDYLIGPVTESFNRAFREN</sequence>
<gene>
    <name evidence="13" type="primary">expD2</name>
    <name evidence="13" type="ordered locus">AZC_3327</name>
</gene>
<feature type="coiled-coil region" evidence="10">
    <location>
        <begin position="193"/>
        <end position="223"/>
    </location>
</feature>
<dbReference type="GO" id="GO:0005886">
    <property type="term" value="C:plasma membrane"/>
    <property type="evidence" value="ECO:0007669"/>
    <property type="project" value="UniProtKB-SubCell"/>
</dbReference>
<feature type="domain" description="AprE-like long alpha-helical hairpin" evidence="11">
    <location>
        <begin position="129"/>
        <end position="318"/>
    </location>
</feature>
<evidence type="ECO:0000259" key="11">
    <source>
        <dbReference type="Pfam" id="PF25994"/>
    </source>
</evidence>
<feature type="domain" description="AprE-like beta-barrel" evidence="12">
    <location>
        <begin position="360"/>
        <end position="445"/>
    </location>
</feature>
<accession>A8IHV6</accession>
<keyword evidence="6" id="KW-0812">Transmembrane</keyword>